<name>N6X356_9ACTO</name>
<evidence type="ECO:0000256" key="2">
    <source>
        <dbReference type="ARBA" id="ARBA00023315"/>
    </source>
</evidence>
<organism evidence="6 7">
    <name type="scientific">Schaalia cardiffensis F0333</name>
    <dbReference type="NCBI Taxonomy" id="888050"/>
    <lineage>
        <taxon>Bacteria</taxon>
        <taxon>Bacillati</taxon>
        <taxon>Actinomycetota</taxon>
        <taxon>Actinomycetes</taxon>
        <taxon>Actinomycetales</taxon>
        <taxon>Actinomycetaceae</taxon>
        <taxon>Schaalia</taxon>
    </lineage>
</organism>
<dbReference type="InterPro" id="IPR051531">
    <property type="entry name" value="N-acetyltransferase"/>
</dbReference>
<dbReference type="InterPro" id="IPR023292">
    <property type="entry name" value="NTP_PyroPHydrolase-like_dom_sf"/>
</dbReference>
<evidence type="ECO:0000256" key="3">
    <source>
        <dbReference type="ARBA" id="ARBA00038502"/>
    </source>
</evidence>
<dbReference type="STRING" id="888050.HMPREF9004_1358"/>
<evidence type="ECO:0000256" key="4">
    <source>
        <dbReference type="SAM" id="MobiDB-lite"/>
    </source>
</evidence>
<keyword evidence="2" id="KW-0012">Acyltransferase</keyword>
<evidence type="ECO:0000259" key="5">
    <source>
        <dbReference type="PROSITE" id="PS51186"/>
    </source>
</evidence>
<dbReference type="eggNOG" id="COG4696">
    <property type="taxonomic scope" value="Bacteria"/>
</dbReference>
<dbReference type="InterPro" id="IPR000182">
    <property type="entry name" value="GNAT_dom"/>
</dbReference>
<sequence length="346" mass="38326">MPQEEPRLIGETLILTPITSKDAKELCECLQDPRISETTSVPFPYTLDMARENLAESEEKWAKGSADFAIRSAADSALLGRIELIRSPRTPEACEIAFFIRQDQWGKGFMTEAVGLALDYAFGHMRVERVEWRAQVGNWGSWKPVWRNGFTREGVRRCLKGPDQWTAALLKTDPRKPVAPWDGPGAGRGPALDPSQPQKLVEQFHRTYSMPVRLGTGNAPTIDYERIHMRMSLIQEEFAELMGAVYGAAARSIVEVASEQAVDSDDCTRDLIETADALADLVYVIYGMAIESGIDLDKVLAEVQASNLSKLMPDGSVKLREDGKVLKGPGFFAPNIRRALGLDAEN</sequence>
<dbReference type="AlphaFoldDB" id="N6X356"/>
<accession>N6X356</accession>
<keyword evidence="1" id="KW-0808">Transferase</keyword>
<dbReference type="HOGENOM" id="CLU_709098_0_0_11"/>
<dbReference type="InterPro" id="IPR021130">
    <property type="entry name" value="PRib-ATP_PPHydrolase-like"/>
</dbReference>
<evidence type="ECO:0000313" key="6">
    <source>
        <dbReference type="EMBL" id="ENO17867.1"/>
    </source>
</evidence>
<dbReference type="Proteomes" id="UP000013015">
    <property type="component" value="Unassembled WGS sequence"/>
</dbReference>
<feature type="domain" description="N-acetyltransferase" evidence="5">
    <location>
        <begin position="13"/>
        <end position="176"/>
    </location>
</feature>
<dbReference type="SUPFAM" id="SSF55729">
    <property type="entry name" value="Acyl-CoA N-acyltransferases (Nat)"/>
    <property type="match status" value="1"/>
</dbReference>
<dbReference type="Pfam" id="PF01503">
    <property type="entry name" value="PRA-PH"/>
    <property type="match status" value="1"/>
</dbReference>
<dbReference type="PROSITE" id="PS51186">
    <property type="entry name" value="GNAT"/>
    <property type="match status" value="1"/>
</dbReference>
<comment type="similarity">
    <text evidence="3">Belongs to the acetyltransferase family. RimJ subfamily.</text>
</comment>
<dbReference type="Gene3D" id="3.40.630.30">
    <property type="match status" value="1"/>
</dbReference>
<dbReference type="RefSeq" id="WP_005963613.1">
    <property type="nucleotide sequence ID" value="NZ_CP040505.1"/>
</dbReference>
<dbReference type="eggNOG" id="COG1670">
    <property type="taxonomic scope" value="Bacteria"/>
</dbReference>
<dbReference type="GO" id="GO:0016747">
    <property type="term" value="F:acyltransferase activity, transferring groups other than amino-acyl groups"/>
    <property type="evidence" value="ECO:0007669"/>
    <property type="project" value="InterPro"/>
</dbReference>
<dbReference type="InterPro" id="IPR016181">
    <property type="entry name" value="Acyl_CoA_acyltransferase"/>
</dbReference>
<dbReference type="OrthoDB" id="9795188at2"/>
<dbReference type="Pfam" id="PF13302">
    <property type="entry name" value="Acetyltransf_3"/>
    <property type="match status" value="1"/>
</dbReference>
<dbReference type="EMBL" id="AQHZ01000023">
    <property type="protein sequence ID" value="ENO17867.1"/>
    <property type="molecule type" value="Genomic_DNA"/>
</dbReference>
<dbReference type="InterPro" id="IPR033653">
    <property type="entry name" value="NTP-PPase_DR2231-like"/>
</dbReference>
<dbReference type="Gene3D" id="1.10.3420.10">
    <property type="entry name" value="putative ntp pyrophosphohydrolase like domain"/>
    <property type="match status" value="1"/>
</dbReference>
<comment type="caution">
    <text evidence="6">The sequence shown here is derived from an EMBL/GenBank/DDBJ whole genome shotgun (WGS) entry which is preliminary data.</text>
</comment>
<dbReference type="CDD" id="cd11530">
    <property type="entry name" value="NTP-PPase_DR2231_like"/>
    <property type="match status" value="1"/>
</dbReference>
<evidence type="ECO:0000256" key="1">
    <source>
        <dbReference type="ARBA" id="ARBA00022679"/>
    </source>
</evidence>
<gene>
    <name evidence="6" type="ORF">HMPREF9004_1358</name>
</gene>
<keyword evidence="7" id="KW-1185">Reference proteome</keyword>
<evidence type="ECO:0000313" key="7">
    <source>
        <dbReference type="Proteomes" id="UP000013015"/>
    </source>
</evidence>
<proteinExistence type="inferred from homology"/>
<feature type="region of interest" description="Disordered" evidence="4">
    <location>
        <begin position="174"/>
        <end position="196"/>
    </location>
</feature>
<protein>
    <recommendedName>
        <fullName evidence="5">N-acetyltransferase domain-containing protein</fullName>
    </recommendedName>
</protein>
<dbReference type="PANTHER" id="PTHR43792">
    <property type="entry name" value="GNAT FAMILY, PUTATIVE (AFU_ORTHOLOGUE AFUA_3G00765)-RELATED-RELATED"/>
    <property type="match status" value="1"/>
</dbReference>
<dbReference type="PATRIC" id="fig|888050.3.peg.1296"/>
<dbReference type="PANTHER" id="PTHR43792:SF8">
    <property type="entry name" value="[RIBOSOMAL PROTEIN US5]-ALANINE N-ACETYLTRANSFERASE"/>
    <property type="match status" value="1"/>
</dbReference>
<reference evidence="6 7" key="1">
    <citation type="submission" date="2013-03" db="EMBL/GenBank/DDBJ databases">
        <title>Reference genome for the Human Microbiome Project.</title>
        <authorList>
            <person name="Aqrawi P."/>
            <person name="Ayvaz T."/>
            <person name="Bess C."/>
            <person name="Blankenburg K."/>
            <person name="Coyle M."/>
            <person name="Deng J."/>
            <person name="Forbes L."/>
            <person name="Fowler G."/>
            <person name="Francisco L."/>
            <person name="Fu Q."/>
            <person name="Gibbs R."/>
            <person name="Gross S."/>
            <person name="Gubbala S."/>
            <person name="Hale W."/>
            <person name="Hemphill L."/>
            <person name="Highlander S."/>
            <person name="Hirani K."/>
            <person name="Jackson L."/>
            <person name="Jakkamsetti A."/>
            <person name="Javaid M."/>
            <person name="Jayaseelan J.C."/>
            <person name="Jiang H."/>
            <person name="Joshi V."/>
            <person name="Korchina V."/>
            <person name="Kovar C."/>
            <person name="Lara F."/>
            <person name="Lee S."/>
            <person name="Liu Y."/>
            <person name="Mata R."/>
            <person name="Mathew T."/>
            <person name="Munidasa M."/>
            <person name="Muzny D."/>
            <person name="Nazareth L."/>
            <person name="Ngo R."/>
            <person name="Nguyen L."/>
            <person name="Nguyen N."/>
            <person name="Okwuonu G."/>
            <person name="Ongeri F."/>
            <person name="Palculict T."/>
            <person name="Patil S."/>
            <person name="Petrosino J."/>
            <person name="Pham C."/>
            <person name="Pham P."/>
            <person name="Pu L.-L."/>
            <person name="Qin X."/>
            <person name="Qu J."/>
            <person name="Reid J."/>
            <person name="Ross M."/>
            <person name="Ruth R."/>
            <person name="Saada N."/>
            <person name="San Lucas F."/>
            <person name="Santibanez J."/>
            <person name="Shang Y."/>
            <person name="Simmons D."/>
            <person name="Song X.-Z."/>
            <person name="Tang L.-Y."/>
            <person name="Thornton R."/>
            <person name="Warren J."/>
            <person name="Weissenberger G."/>
            <person name="Wilczek-Boney K."/>
            <person name="Worley K."/>
            <person name="Youmans B."/>
            <person name="Zhang J."/>
            <person name="Zhang L."/>
            <person name="Zhao Z."/>
            <person name="Zhou C."/>
            <person name="Zhu D."/>
            <person name="Zhu Y."/>
        </authorList>
    </citation>
    <scope>NUCLEOTIDE SEQUENCE [LARGE SCALE GENOMIC DNA]</scope>
    <source>
        <strain evidence="6 7">F0333</strain>
    </source>
</reference>